<reference evidence="3" key="1">
    <citation type="submission" date="2017-09" db="EMBL/GenBank/DDBJ databases">
        <authorList>
            <person name="Varghese N."/>
            <person name="Submissions S."/>
        </authorList>
    </citation>
    <scope>NUCLEOTIDE SEQUENCE [LARGE SCALE GENOMIC DNA]</scope>
    <source>
        <strain evidence="3">MSL47</strain>
    </source>
</reference>
<evidence type="ECO:0000313" key="2">
    <source>
        <dbReference type="EMBL" id="SNY19304.1"/>
    </source>
</evidence>
<name>A0A285G852_9FIRM</name>
<gene>
    <name evidence="2" type="ORF">SAMN06265827_10597</name>
</gene>
<dbReference type="Pfam" id="PF01695">
    <property type="entry name" value="IstB_IS21"/>
    <property type="match status" value="1"/>
</dbReference>
<dbReference type="Proteomes" id="UP000219573">
    <property type="component" value="Unassembled WGS sequence"/>
</dbReference>
<dbReference type="GO" id="GO:0005524">
    <property type="term" value="F:ATP binding"/>
    <property type="evidence" value="ECO:0007669"/>
    <property type="project" value="InterPro"/>
</dbReference>
<protein>
    <submittedName>
        <fullName evidence="2">IstB-like ATP binding protein</fullName>
    </submittedName>
</protein>
<feature type="domain" description="IstB-like ATP-binding" evidence="1">
    <location>
        <begin position="7"/>
        <end position="158"/>
    </location>
</feature>
<dbReference type="AlphaFoldDB" id="A0A285G852"/>
<sequence length="174" mass="19939">MILNIDKFIKNNWGLFIYGPPSQGKTEVQSCVVNELCIDKDYKGIMVNVKRLMGDLKDAVGKGTLNKILDTIKKNEIIALNDITGGKRPQDEFSPFERGIIYELVDAVYEKEKTLIITGKYNYDWVEDKLGTDVKDRIIQMCGIEPILMKGHNFREEHGKKRDAEVKKMIQKIS</sequence>
<dbReference type="SUPFAM" id="SSF52540">
    <property type="entry name" value="P-loop containing nucleoside triphosphate hydrolases"/>
    <property type="match status" value="1"/>
</dbReference>
<evidence type="ECO:0000313" key="3">
    <source>
        <dbReference type="Proteomes" id="UP000219573"/>
    </source>
</evidence>
<accession>A0A285G852</accession>
<proteinExistence type="predicted"/>
<keyword evidence="3" id="KW-1185">Reference proteome</keyword>
<organism evidence="2 3">
    <name type="scientific">Orenia metallireducens</name>
    <dbReference type="NCBI Taxonomy" id="1413210"/>
    <lineage>
        <taxon>Bacteria</taxon>
        <taxon>Bacillati</taxon>
        <taxon>Bacillota</taxon>
        <taxon>Clostridia</taxon>
        <taxon>Halanaerobiales</taxon>
        <taxon>Halobacteroidaceae</taxon>
        <taxon>Orenia</taxon>
    </lineage>
</organism>
<dbReference type="InterPro" id="IPR027417">
    <property type="entry name" value="P-loop_NTPase"/>
</dbReference>
<dbReference type="EMBL" id="OBDZ01000005">
    <property type="protein sequence ID" value="SNY19304.1"/>
    <property type="molecule type" value="Genomic_DNA"/>
</dbReference>
<dbReference type="Gene3D" id="3.40.50.300">
    <property type="entry name" value="P-loop containing nucleotide triphosphate hydrolases"/>
    <property type="match status" value="1"/>
</dbReference>
<dbReference type="InterPro" id="IPR002611">
    <property type="entry name" value="IstB_ATP-bd"/>
</dbReference>
<evidence type="ECO:0000259" key="1">
    <source>
        <dbReference type="Pfam" id="PF01695"/>
    </source>
</evidence>